<feature type="region of interest" description="Disordered" evidence="1">
    <location>
        <begin position="83"/>
        <end position="107"/>
    </location>
</feature>
<keyword evidence="3" id="KW-1185">Reference proteome</keyword>
<dbReference type="AlphaFoldDB" id="A0A4Y8ZK65"/>
<dbReference type="EMBL" id="SPDV01000100">
    <property type="protein sequence ID" value="TFI56324.1"/>
    <property type="molecule type" value="Genomic_DNA"/>
</dbReference>
<organism evidence="2 3">
    <name type="scientific">Sphingomonas parva</name>
    <dbReference type="NCBI Taxonomy" id="2555898"/>
    <lineage>
        <taxon>Bacteria</taxon>
        <taxon>Pseudomonadati</taxon>
        <taxon>Pseudomonadota</taxon>
        <taxon>Alphaproteobacteria</taxon>
        <taxon>Sphingomonadales</taxon>
        <taxon>Sphingomonadaceae</taxon>
        <taxon>Sphingomonas</taxon>
    </lineage>
</organism>
<reference evidence="2 3" key="1">
    <citation type="submission" date="2019-03" db="EMBL/GenBank/DDBJ databases">
        <title>Genome sequence of Sphingomonas sp. 17J27-24.</title>
        <authorList>
            <person name="Kim M."/>
            <person name="Maeng S."/>
            <person name="Sathiyaraj S."/>
        </authorList>
    </citation>
    <scope>NUCLEOTIDE SEQUENCE [LARGE SCALE GENOMIC DNA]</scope>
    <source>
        <strain evidence="2 3">17J27-24</strain>
    </source>
</reference>
<proteinExistence type="predicted"/>
<dbReference type="OrthoDB" id="7574580at2"/>
<gene>
    <name evidence="2" type="ORF">E2493_20765</name>
</gene>
<evidence type="ECO:0000256" key="1">
    <source>
        <dbReference type="SAM" id="MobiDB-lite"/>
    </source>
</evidence>
<comment type="caution">
    <text evidence="2">The sequence shown here is derived from an EMBL/GenBank/DDBJ whole genome shotgun (WGS) entry which is preliminary data.</text>
</comment>
<dbReference type="RefSeq" id="WP_135090669.1">
    <property type="nucleotide sequence ID" value="NZ_SPDV01000100.1"/>
</dbReference>
<evidence type="ECO:0000313" key="3">
    <source>
        <dbReference type="Proteomes" id="UP000298213"/>
    </source>
</evidence>
<dbReference type="Proteomes" id="UP000298213">
    <property type="component" value="Unassembled WGS sequence"/>
</dbReference>
<accession>A0A4Y8ZK65</accession>
<sequence length="107" mass="11011">MDNPLPGATADSPAEAEGRRTLSTAFVMVGPDGRLAVELRDGRVLVLRNVVMRPKDYCGEQVIGGAAGKRYCGGYAEVAAARPGAAPTPDLRAPAPAEPARTPAGPK</sequence>
<evidence type="ECO:0000313" key="2">
    <source>
        <dbReference type="EMBL" id="TFI56324.1"/>
    </source>
</evidence>
<protein>
    <submittedName>
        <fullName evidence="2">Uncharacterized protein</fullName>
    </submittedName>
</protein>
<name>A0A4Y8ZK65_9SPHN</name>